<dbReference type="OrthoDB" id="8441748at2"/>
<dbReference type="PANTHER" id="PTHR35271">
    <property type="entry name" value="ABC TRANSPORTER, SUBSTRATE-BINDING LIPOPROTEIN-RELATED"/>
    <property type="match status" value="1"/>
</dbReference>
<accession>A0A167A4B0</accession>
<dbReference type="PATRIC" id="fig|1365253.3.peg.3743"/>
<evidence type="ECO:0000313" key="1">
    <source>
        <dbReference type="EMBL" id="KZN44970.1"/>
    </source>
</evidence>
<dbReference type="PANTHER" id="PTHR35271:SF1">
    <property type="entry name" value="ABC TRANSPORTER, SUBSTRATE-BINDING LIPOPROTEIN"/>
    <property type="match status" value="1"/>
</dbReference>
<comment type="caution">
    <text evidence="1">The sequence shown here is derived from an EMBL/GenBank/DDBJ whole genome shotgun (WGS) entry which is preliminary data.</text>
</comment>
<gene>
    <name evidence="1" type="ORF">N482_02925</name>
</gene>
<dbReference type="Gene3D" id="3.40.50.2300">
    <property type="match status" value="2"/>
</dbReference>
<dbReference type="InterPro" id="IPR007487">
    <property type="entry name" value="ABC_transpt-TYRBP-like"/>
</dbReference>
<dbReference type="AlphaFoldDB" id="A0A167A4B0"/>
<evidence type="ECO:0008006" key="3">
    <source>
        <dbReference type="Google" id="ProtNLM"/>
    </source>
</evidence>
<reference evidence="1 2" key="1">
    <citation type="submission" date="2013-07" db="EMBL/GenBank/DDBJ databases">
        <title>Comparative Genomic and Metabolomic Analysis of Twelve Strains of Pseudoalteromonas luteoviolacea.</title>
        <authorList>
            <person name="Vynne N.G."/>
            <person name="Mansson M."/>
            <person name="Gram L."/>
        </authorList>
    </citation>
    <scope>NUCLEOTIDE SEQUENCE [LARGE SCALE GENOMIC DNA]</scope>
    <source>
        <strain evidence="1 2">NCIMB 1942</strain>
    </source>
</reference>
<organism evidence="1 2">
    <name type="scientific">Pseudoalteromonas luteoviolacea NCIMB 1942</name>
    <dbReference type="NCBI Taxonomy" id="1365253"/>
    <lineage>
        <taxon>Bacteria</taxon>
        <taxon>Pseudomonadati</taxon>
        <taxon>Pseudomonadota</taxon>
        <taxon>Gammaproteobacteria</taxon>
        <taxon>Alteromonadales</taxon>
        <taxon>Pseudoalteromonadaceae</taxon>
        <taxon>Pseudoalteromonas</taxon>
    </lineage>
</organism>
<dbReference type="EMBL" id="AUXT01000183">
    <property type="protein sequence ID" value="KZN44970.1"/>
    <property type="molecule type" value="Genomic_DNA"/>
</dbReference>
<dbReference type="Proteomes" id="UP000076587">
    <property type="component" value="Unassembled WGS sequence"/>
</dbReference>
<dbReference type="Pfam" id="PF04392">
    <property type="entry name" value="ABC_sub_bind"/>
    <property type="match status" value="1"/>
</dbReference>
<proteinExistence type="predicted"/>
<evidence type="ECO:0000313" key="2">
    <source>
        <dbReference type="Proteomes" id="UP000076587"/>
    </source>
</evidence>
<sequence>MNLVTYFLYVFALLTYSLANAQSKKVLIIETLPVPIVTTHTQYISAELSRLNMDIKLEIYNGDGQSERIANHISKKLNCNCIDLVITNGTLASKIGKRVLKGKSIPMVFVTVADPHGAGLVPSKDSTDLNFIAGSIYSVKRGTKLEIANQLLKGKQTDIGIVATTYPSALTDIAKLESISNKYKNINLVKRVVDYKDTNDVELTDTYLQAKNAVVSIQPEVDFYWSVNGPFSEKQSFVPETSKIKPVLYGANVNSVMQGALFTVIPDVQSAAEQVAQIVKAIFSGVSPHSIAVKPAPRSTVAFNVKTATRLGIVIPYDLLSIAGDNIFQ</sequence>
<protein>
    <recommendedName>
        <fullName evidence="3">ABC transporter substrate-binding protein</fullName>
    </recommendedName>
</protein>
<name>A0A167A4B0_9GAMM</name>
<dbReference type="RefSeq" id="WP_063378171.1">
    <property type="nucleotide sequence ID" value="NZ_AUXT01000183.1"/>
</dbReference>